<keyword evidence="7" id="KW-0997">Cell inner membrane</keyword>
<feature type="transmembrane region" description="Helical" evidence="12">
    <location>
        <begin position="23"/>
        <end position="41"/>
    </location>
</feature>
<sequence>MGDARRALALVRKDLLTERRSKAAFNAMAFFAAMVLFIFSFALGPDAPGMAAGSGQTLLQYLWPGLLWVAIFFTGILALSRSFQVEMESGGMEALRLYPGDKKAIYAGKLAANLIILGAMELILIPVSAILYNIDLIDKLPALLGVVALGSLGFAAVGTFYAALTANLRARDVMLPVLLFPVLVPVIVAAVKATTLVVRGDLMGELWTWIRILGLIDLVLLTVCTLTFEFAIEE</sequence>
<keyword evidence="10 12" id="KW-1133">Transmembrane helix</keyword>
<evidence type="ECO:0000256" key="6">
    <source>
        <dbReference type="ARBA" id="ARBA00022475"/>
    </source>
</evidence>
<dbReference type="InterPro" id="IPR003544">
    <property type="entry name" value="Cyt_c_biogenesis_CcmB"/>
</dbReference>
<dbReference type="PIRSF" id="PIRSF002764">
    <property type="entry name" value="CcmB"/>
    <property type="match status" value="1"/>
</dbReference>
<feature type="transmembrane region" description="Helical" evidence="12">
    <location>
        <begin position="61"/>
        <end position="79"/>
    </location>
</feature>
<evidence type="ECO:0000256" key="3">
    <source>
        <dbReference type="ARBA" id="ARBA00010544"/>
    </source>
</evidence>
<evidence type="ECO:0000256" key="11">
    <source>
        <dbReference type="ARBA" id="ARBA00023136"/>
    </source>
</evidence>
<dbReference type="PANTHER" id="PTHR30070">
    <property type="entry name" value="HEME EXPORTER PROTEIN B"/>
    <property type="match status" value="1"/>
</dbReference>
<comment type="similarity">
    <text evidence="3">Belongs to the CcmB/CycW/HelB family.</text>
</comment>
<evidence type="ECO:0000256" key="9">
    <source>
        <dbReference type="ARBA" id="ARBA00022748"/>
    </source>
</evidence>
<dbReference type="EMBL" id="JAACAK010000113">
    <property type="protein sequence ID" value="NIR76152.1"/>
    <property type="molecule type" value="Genomic_DNA"/>
</dbReference>
<evidence type="ECO:0000256" key="7">
    <source>
        <dbReference type="ARBA" id="ARBA00022519"/>
    </source>
</evidence>
<reference evidence="13 14" key="1">
    <citation type="submission" date="2020-01" db="EMBL/GenBank/DDBJ databases">
        <title>Genomes assembled from Gulf of Kutch pelagic sediment metagenomes.</title>
        <authorList>
            <person name="Chandrashekar M."/>
            <person name="Mahajan M.S."/>
            <person name="Dave K.J."/>
            <person name="Vatsa P."/>
            <person name="Nathani N.M."/>
        </authorList>
    </citation>
    <scope>NUCLEOTIDE SEQUENCE [LARGE SCALE GENOMIC DNA]</scope>
    <source>
        <strain evidence="13">KS3-K002</strain>
    </source>
</reference>
<gene>
    <name evidence="13" type="ORF">GWO12_13735</name>
</gene>
<dbReference type="GO" id="GO:0017004">
    <property type="term" value="P:cytochrome complex assembly"/>
    <property type="evidence" value="ECO:0007669"/>
    <property type="project" value="UniProtKB-KW"/>
</dbReference>
<evidence type="ECO:0000313" key="14">
    <source>
        <dbReference type="Proteomes" id="UP000702544"/>
    </source>
</evidence>
<dbReference type="Pfam" id="PF03379">
    <property type="entry name" value="CcmB"/>
    <property type="match status" value="1"/>
</dbReference>
<feature type="transmembrane region" description="Helical" evidence="12">
    <location>
        <begin position="209"/>
        <end position="232"/>
    </location>
</feature>
<keyword evidence="9" id="KW-0201">Cytochrome c-type biogenesis</keyword>
<proteinExistence type="inferred from homology"/>
<organism evidence="13 14">
    <name type="scientific">Candidatus Kutchimonas denitrificans</name>
    <dbReference type="NCBI Taxonomy" id="3056748"/>
    <lineage>
        <taxon>Bacteria</taxon>
        <taxon>Pseudomonadati</taxon>
        <taxon>Gemmatimonadota</taxon>
        <taxon>Gemmatimonadia</taxon>
        <taxon>Candidatus Palauibacterales</taxon>
        <taxon>Candidatus Palauibacteraceae</taxon>
        <taxon>Candidatus Kutchimonas</taxon>
    </lineage>
</organism>
<keyword evidence="11 12" id="KW-0472">Membrane</keyword>
<comment type="caution">
    <text evidence="13">The sequence shown here is derived from an EMBL/GenBank/DDBJ whole genome shotgun (WGS) entry which is preliminary data.</text>
</comment>
<dbReference type="PANTHER" id="PTHR30070:SF1">
    <property type="entry name" value="CYTOCHROME C BIOGENESIS B-RELATED"/>
    <property type="match status" value="1"/>
</dbReference>
<evidence type="ECO:0000256" key="8">
    <source>
        <dbReference type="ARBA" id="ARBA00022692"/>
    </source>
</evidence>
<name>A0AAE4ZBI0_9BACT</name>
<dbReference type="AlphaFoldDB" id="A0AAE4ZBI0"/>
<dbReference type="GO" id="GO:0005886">
    <property type="term" value="C:plasma membrane"/>
    <property type="evidence" value="ECO:0007669"/>
    <property type="project" value="UniProtKB-SubCell"/>
</dbReference>
<protein>
    <recommendedName>
        <fullName evidence="4">Heme exporter protein B</fullName>
    </recommendedName>
</protein>
<dbReference type="InterPro" id="IPR026031">
    <property type="entry name" value="Cyt_c_CcmB_bac"/>
</dbReference>
<feature type="transmembrane region" description="Helical" evidence="12">
    <location>
        <begin position="140"/>
        <end position="163"/>
    </location>
</feature>
<keyword evidence="6" id="KW-1003">Cell membrane</keyword>
<comment type="function">
    <text evidence="1">Required for the export of heme to the periplasm for the biogenesis of c-type cytochromes.</text>
</comment>
<keyword evidence="8 12" id="KW-0812">Transmembrane</keyword>
<comment type="subcellular location">
    <subcellularLocation>
        <location evidence="2">Cell inner membrane</location>
        <topology evidence="2">Multi-pass membrane protein</topology>
    </subcellularLocation>
</comment>
<accession>A0AAE4ZBI0</accession>
<dbReference type="Proteomes" id="UP000702544">
    <property type="component" value="Unassembled WGS sequence"/>
</dbReference>
<dbReference type="GO" id="GO:0015232">
    <property type="term" value="F:heme transmembrane transporter activity"/>
    <property type="evidence" value="ECO:0007669"/>
    <property type="project" value="InterPro"/>
</dbReference>
<keyword evidence="5" id="KW-0813">Transport</keyword>
<evidence type="ECO:0000256" key="5">
    <source>
        <dbReference type="ARBA" id="ARBA00022448"/>
    </source>
</evidence>
<evidence type="ECO:0000256" key="10">
    <source>
        <dbReference type="ARBA" id="ARBA00022989"/>
    </source>
</evidence>
<feature type="transmembrane region" description="Helical" evidence="12">
    <location>
        <begin position="110"/>
        <end position="134"/>
    </location>
</feature>
<evidence type="ECO:0000256" key="4">
    <source>
        <dbReference type="ARBA" id="ARBA00016452"/>
    </source>
</evidence>
<dbReference type="GO" id="GO:1903607">
    <property type="term" value="P:cytochrome c biosynthetic process"/>
    <property type="evidence" value="ECO:0007669"/>
    <property type="project" value="TreeGrafter"/>
</dbReference>
<evidence type="ECO:0000256" key="2">
    <source>
        <dbReference type="ARBA" id="ARBA00004429"/>
    </source>
</evidence>
<evidence type="ECO:0000313" key="13">
    <source>
        <dbReference type="EMBL" id="NIR76152.1"/>
    </source>
</evidence>
<evidence type="ECO:0000256" key="12">
    <source>
        <dbReference type="SAM" id="Phobius"/>
    </source>
</evidence>
<feature type="transmembrane region" description="Helical" evidence="12">
    <location>
        <begin position="175"/>
        <end position="197"/>
    </location>
</feature>
<evidence type="ECO:0000256" key="1">
    <source>
        <dbReference type="ARBA" id="ARBA00002442"/>
    </source>
</evidence>